<dbReference type="EMBL" id="FR799618">
    <property type="protein sequence ID" value="CBZ36641.1"/>
    <property type="molecule type" value="Genomic_DNA"/>
</dbReference>
<feature type="region of interest" description="Disordered" evidence="1">
    <location>
        <begin position="131"/>
        <end position="162"/>
    </location>
</feature>
<organism evidence="2 3">
    <name type="scientific">Leishmania donovani</name>
    <dbReference type="NCBI Taxonomy" id="5661"/>
    <lineage>
        <taxon>Eukaryota</taxon>
        <taxon>Discoba</taxon>
        <taxon>Euglenozoa</taxon>
        <taxon>Kinetoplastea</taxon>
        <taxon>Metakinetoplastina</taxon>
        <taxon>Trypanosomatida</taxon>
        <taxon>Trypanosomatidae</taxon>
        <taxon>Leishmaniinae</taxon>
        <taxon>Leishmania</taxon>
    </lineage>
</organism>
<dbReference type="Proteomes" id="UP000008980">
    <property type="component" value="Chromosome 31"/>
</dbReference>
<protein>
    <submittedName>
        <fullName evidence="2">Uncharacterized protein</fullName>
    </submittedName>
</protein>
<sequence>MCQRLPLPLSFADRQRARGRGSDLCRASSITHPLPPPTEKYVVFFRRSSAACNTVFSSFALFPPPLTFSSALYRTRNKKRGQLSIVLAAEENGHAHVCYWVSGLGGRAGPYIAPPWAQHLGRGAADRRGAAGCVQQPQRHAPGDASEAVRNAQPCRGARVRA</sequence>
<dbReference type="RefSeq" id="XP_003863330.1">
    <property type="nucleotide sequence ID" value="XM_003863282.1"/>
</dbReference>
<evidence type="ECO:0000313" key="2">
    <source>
        <dbReference type="EMBL" id="CBZ36641.1"/>
    </source>
</evidence>
<dbReference type="VEuPathDB" id="TriTrypDB:LdBPK_312430.1"/>
<name>E9BN13_LEIDO</name>
<dbReference type="AlphaFoldDB" id="E9BN13"/>
<gene>
    <name evidence="2" type="ORF">LDBPK_312430</name>
</gene>
<dbReference type="GeneID" id="13389662"/>
<accession>E9BN13</accession>
<evidence type="ECO:0000256" key="1">
    <source>
        <dbReference type="SAM" id="MobiDB-lite"/>
    </source>
</evidence>
<dbReference type="KEGG" id="ldo:LDBPK_312430"/>
<reference evidence="2 3" key="1">
    <citation type="journal article" date="2011" name="Genome Res.">
        <title>Whole genome sequencing of multiple Leishmania donovani clinical isolates provides insights into population structure and mechanisms of drug resistance.</title>
        <authorList>
            <person name="Downing T."/>
            <person name="Imamura H."/>
            <person name="Decuypere S."/>
            <person name="Clark T.G."/>
            <person name="Coombs G.H."/>
            <person name="Cotton J.A."/>
            <person name="Hilley J.D."/>
            <person name="de Doncker S."/>
            <person name="Maes I."/>
            <person name="Mottram J.C."/>
            <person name="Quail M.A."/>
            <person name="Rijal S."/>
            <person name="Sanders M."/>
            <person name="Schonian G."/>
            <person name="Stark O."/>
            <person name="Sundar S."/>
            <person name="Vanaerschot M."/>
            <person name="Hertz-Fowler C."/>
            <person name="Dujardin J.C."/>
            <person name="Berriman M."/>
        </authorList>
    </citation>
    <scope>NUCLEOTIDE SEQUENCE [LARGE SCALE GENOMIC DNA]</scope>
    <source>
        <strain evidence="2 3">BPK282A1</strain>
    </source>
</reference>
<reference evidence="3" key="2">
    <citation type="submission" date="2011-02" db="EMBL/GenBank/DDBJ databases">
        <title>Whole genome sequencing of Leishmania donovani clinical lines reveals dynamic variation related to drug resistance.</title>
        <authorList>
            <person name="Downing T."/>
            <person name="Imamura H."/>
            <person name="Sanders M."/>
            <person name="Decuypere S."/>
            <person name="Hertz-Fowler C."/>
            <person name="Clark T.G."/>
            <person name="Rijal S."/>
            <person name="Sundar S."/>
            <person name="Quail M.A."/>
            <person name="De Doncker S."/>
            <person name="Maes I."/>
            <person name="Vanaerschot M."/>
            <person name="Stark O."/>
            <person name="Schonian G."/>
            <person name="Dujardin J.C."/>
            <person name="Berriman M."/>
        </authorList>
    </citation>
    <scope>NUCLEOTIDE SEQUENCE [LARGE SCALE GENOMIC DNA]</scope>
    <source>
        <strain evidence="3">BPK282A1</strain>
    </source>
</reference>
<proteinExistence type="predicted"/>
<evidence type="ECO:0000313" key="3">
    <source>
        <dbReference type="Proteomes" id="UP000008980"/>
    </source>
</evidence>